<dbReference type="SUPFAM" id="SSF48371">
    <property type="entry name" value="ARM repeat"/>
    <property type="match status" value="1"/>
</dbReference>
<feature type="active site" description="Proton donor" evidence="9">
    <location>
        <position position="353"/>
    </location>
</feature>
<evidence type="ECO:0000313" key="14">
    <source>
        <dbReference type="Proteomes" id="UP001148786"/>
    </source>
</evidence>
<evidence type="ECO:0000256" key="11">
    <source>
        <dbReference type="PIRSR" id="PIRSR634015-3"/>
    </source>
</evidence>
<accession>A0A9W8JTC2</accession>
<dbReference type="FunFam" id="3.30.2010.30:FF:000001">
    <property type="entry name" value="Leukotriene A(4) hydrolase"/>
    <property type="match status" value="1"/>
</dbReference>
<dbReference type="GO" id="GO:0004177">
    <property type="term" value="F:aminopeptidase activity"/>
    <property type="evidence" value="ECO:0007669"/>
    <property type="project" value="TreeGrafter"/>
</dbReference>
<keyword evidence="6" id="KW-0378">Hydrolase</keyword>
<evidence type="ECO:0000256" key="6">
    <source>
        <dbReference type="ARBA" id="ARBA00022801"/>
    </source>
</evidence>
<dbReference type="Pfam" id="PF01433">
    <property type="entry name" value="Peptidase_M1"/>
    <property type="match status" value="1"/>
</dbReference>
<organism evidence="13 14">
    <name type="scientific">Agrocybe chaxingu</name>
    <dbReference type="NCBI Taxonomy" id="84603"/>
    <lineage>
        <taxon>Eukaryota</taxon>
        <taxon>Fungi</taxon>
        <taxon>Dikarya</taxon>
        <taxon>Basidiomycota</taxon>
        <taxon>Agaricomycotina</taxon>
        <taxon>Agaricomycetes</taxon>
        <taxon>Agaricomycetidae</taxon>
        <taxon>Agaricales</taxon>
        <taxon>Agaricineae</taxon>
        <taxon>Strophariaceae</taxon>
        <taxon>Agrocybe</taxon>
    </lineage>
</organism>
<feature type="binding site" evidence="11">
    <location>
        <position position="287"/>
    </location>
    <ligand>
        <name>Zn(2+)</name>
        <dbReference type="ChEBI" id="CHEBI:29105"/>
        <note>catalytic</note>
    </ligand>
</feature>
<dbReference type="GO" id="GO:0008270">
    <property type="term" value="F:zinc ion binding"/>
    <property type="evidence" value="ECO:0007669"/>
    <property type="project" value="InterPro"/>
</dbReference>
<evidence type="ECO:0000256" key="7">
    <source>
        <dbReference type="ARBA" id="ARBA00022833"/>
    </source>
</evidence>
<feature type="domain" description="Peptidase M1 leukotriene A4 hydrolase/aminopeptidase C-terminal" evidence="12">
    <location>
        <begin position="459"/>
        <end position="614"/>
    </location>
</feature>
<feature type="binding site" evidence="10">
    <location>
        <begin position="572"/>
        <end position="574"/>
    </location>
    <ligand>
        <name>a peptide</name>
        <dbReference type="ChEBI" id="CHEBI:60466"/>
    </ligand>
</feature>
<keyword evidence="7 11" id="KW-0862">Zinc</keyword>
<evidence type="ECO:0000256" key="10">
    <source>
        <dbReference type="PIRSR" id="PIRSR634015-2"/>
    </source>
</evidence>
<comment type="caution">
    <text evidence="13">The sequence shown here is derived from an EMBL/GenBank/DDBJ whole genome shotgun (WGS) entry which is preliminary data.</text>
</comment>
<dbReference type="Gene3D" id="1.25.40.320">
    <property type="entry name" value="Peptidase M1, leukotriene A4 hydrolase/aminopeptidase C-terminal domain"/>
    <property type="match status" value="1"/>
</dbReference>
<keyword evidence="14" id="KW-1185">Reference proteome</keyword>
<evidence type="ECO:0000256" key="8">
    <source>
        <dbReference type="ARBA" id="ARBA00023049"/>
    </source>
</evidence>
<dbReference type="GO" id="GO:0005829">
    <property type="term" value="C:cytosol"/>
    <property type="evidence" value="ECO:0007669"/>
    <property type="project" value="TreeGrafter"/>
</dbReference>
<protein>
    <recommendedName>
        <fullName evidence="12">Peptidase M1 leukotriene A4 hydrolase/aminopeptidase C-terminal domain-containing protein</fullName>
    </recommendedName>
</protein>
<feature type="binding site" evidence="11">
    <location>
        <position position="268"/>
    </location>
    <ligand>
        <name>Zn(2+)</name>
        <dbReference type="ChEBI" id="CHEBI:29105"/>
        <note>catalytic</note>
    </ligand>
</feature>
<feature type="binding site" evidence="10">
    <location>
        <begin position="235"/>
        <end position="240"/>
    </location>
    <ligand>
        <name>a peptide</name>
        <dbReference type="ChEBI" id="CHEBI:60466"/>
    </ligand>
</feature>
<evidence type="ECO:0000256" key="1">
    <source>
        <dbReference type="ARBA" id="ARBA00004496"/>
    </source>
</evidence>
<feature type="active site" description="Proton acceptor" evidence="9">
    <location>
        <position position="265"/>
    </location>
</feature>
<keyword evidence="8" id="KW-0482">Metalloprotease</keyword>
<dbReference type="InterPro" id="IPR015211">
    <property type="entry name" value="Peptidase_M1_C"/>
</dbReference>
<dbReference type="Pfam" id="PF17900">
    <property type="entry name" value="Peptidase_M1_N"/>
    <property type="match status" value="1"/>
</dbReference>
<keyword evidence="5 11" id="KW-0479">Metal-binding</keyword>
<evidence type="ECO:0000259" key="12">
    <source>
        <dbReference type="SMART" id="SM01263"/>
    </source>
</evidence>
<dbReference type="InterPro" id="IPR014782">
    <property type="entry name" value="Peptidase_M1_dom"/>
</dbReference>
<dbReference type="InterPro" id="IPR038502">
    <property type="entry name" value="M1_LTA-4_hydro/amino_C_sf"/>
</dbReference>
<comment type="cofactor">
    <cofactor evidence="11">
        <name>Zn(2+)</name>
        <dbReference type="ChEBI" id="CHEBI:29105"/>
    </cofactor>
    <text evidence="11">Binds 1 zinc ion per subunit.</text>
</comment>
<dbReference type="OrthoDB" id="79562at2759"/>
<dbReference type="GO" id="GO:0008237">
    <property type="term" value="F:metallopeptidase activity"/>
    <property type="evidence" value="ECO:0007669"/>
    <property type="project" value="UniProtKB-KW"/>
</dbReference>
<dbReference type="Gene3D" id="2.60.40.1730">
    <property type="entry name" value="tricorn interacting facor f3 domain"/>
    <property type="match status" value="1"/>
</dbReference>
<dbReference type="SMART" id="SM01263">
    <property type="entry name" value="Leuk-A4-hydro_C"/>
    <property type="match status" value="1"/>
</dbReference>
<reference evidence="13" key="1">
    <citation type="submission" date="2022-07" db="EMBL/GenBank/DDBJ databases">
        <title>Genome Sequence of Agrocybe chaxingu.</title>
        <authorList>
            <person name="Buettner E."/>
        </authorList>
    </citation>
    <scope>NUCLEOTIDE SEQUENCE</scope>
    <source>
        <strain evidence="13">MP-N11</strain>
    </source>
</reference>
<comment type="similarity">
    <text evidence="2">Belongs to the peptidase M1 family.</text>
</comment>
<dbReference type="GO" id="GO:0004301">
    <property type="term" value="F:epoxide hydrolase activity"/>
    <property type="evidence" value="ECO:0007669"/>
    <property type="project" value="TreeGrafter"/>
</dbReference>
<evidence type="ECO:0000256" key="5">
    <source>
        <dbReference type="ARBA" id="ARBA00022723"/>
    </source>
</evidence>
<feature type="binding site" evidence="11">
    <location>
        <position position="264"/>
    </location>
    <ligand>
        <name>Zn(2+)</name>
        <dbReference type="ChEBI" id="CHEBI:29105"/>
        <note>catalytic</note>
    </ligand>
</feature>
<dbReference type="InterPro" id="IPR049980">
    <property type="entry name" value="LTA4H_cat"/>
</dbReference>
<gene>
    <name evidence="13" type="ORF">NLJ89_g9120</name>
</gene>
<dbReference type="GO" id="GO:0006508">
    <property type="term" value="P:proteolysis"/>
    <property type="evidence" value="ECO:0007669"/>
    <property type="project" value="UniProtKB-KW"/>
</dbReference>
<evidence type="ECO:0000313" key="13">
    <source>
        <dbReference type="EMBL" id="KAJ3501925.1"/>
    </source>
</evidence>
<dbReference type="SUPFAM" id="SSF63737">
    <property type="entry name" value="Leukotriene A4 hydrolase N-terminal domain"/>
    <property type="match status" value="1"/>
</dbReference>
<dbReference type="InterPro" id="IPR045357">
    <property type="entry name" value="Aminopeptidase_N-like_N"/>
</dbReference>
<dbReference type="Gene3D" id="3.30.2010.30">
    <property type="match status" value="1"/>
</dbReference>
<dbReference type="Proteomes" id="UP001148786">
    <property type="component" value="Unassembled WGS sequence"/>
</dbReference>
<dbReference type="Gene3D" id="1.10.390.10">
    <property type="entry name" value="Neutral Protease Domain 2"/>
    <property type="match status" value="1"/>
</dbReference>
<dbReference type="CDD" id="cd09599">
    <property type="entry name" value="M1_LTA4H"/>
    <property type="match status" value="1"/>
</dbReference>
<dbReference type="PANTHER" id="PTHR45726:SF3">
    <property type="entry name" value="LEUKOTRIENE A-4 HYDROLASE"/>
    <property type="match status" value="1"/>
</dbReference>
<dbReference type="Pfam" id="PF09127">
    <property type="entry name" value="Leuk-A4-hydro_C"/>
    <property type="match status" value="1"/>
</dbReference>
<evidence type="ECO:0000256" key="4">
    <source>
        <dbReference type="ARBA" id="ARBA00022670"/>
    </source>
</evidence>
<dbReference type="SUPFAM" id="SSF55486">
    <property type="entry name" value="Metalloproteases ('zincins'), catalytic domain"/>
    <property type="match status" value="1"/>
</dbReference>
<name>A0A9W8JTC2_9AGAR</name>
<comment type="subcellular location">
    <subcellularLocation>
        <location evidence="1">Cytoplasm</location>
    </subcellularLocation>
</comment>
<keyword evidence="3" id="KW-0963">Cytoplasm</keyword>
<proteinExistence type="inferred from homology"/>
<dbReference type="InterPro" id="IPR001930">
    <property type="entry name" value="Peptidase_M1"/>
</dbReference>
<feature type="binding site" evidence="10">
    <location>
        <begin position="135"/>
        <end position="137"/>
    </location>
    <ligand>
        <name>a peptide</name>
        <dbReference type="ChEBI" id="CHEBI:60466"/>
    </ligand>
</feature>
<sequence length="621" mass="69652">MADITVDTASRANPYEIATEHVTFDWTVDFDAKVIRGSALHDLKVKKDGVKEIVFDTADLDISSILLDGKPTQYELKQKDPVTGSALHIPLPAGLKEGESVKVKVDYKTTEEGTALQWLGKEQTQGKKFPYLFSQCQPIYARALAPVQDTPSNKIPVPIPSYLIAIAAGNVCYRPFSKLKDKQWTSGIWAEPELIEASYWEFSEDTTRFLAAEEAIVTNYKFGVYDLLVLPPSFPYGGMENACISFLTPTLLAGDRTLVDVVVHELTHSWFGNGVTHANPSHFWLNEGWTTYIERVLQQVLHSPAERDFSFVIGSKALYDSLKQYEDRPKYQRLVISFEEGEDPDDAYSSIPYEKGANFILHLGNEAVITAEQWILTNVDLVSRENSGSLDIFLPYIKDYVETFMGKSITTSEWKNHLYGYWTKHGGPDKIKVLNSIDWDAWLYGEGIELPVKMEYDISLAAKAYDLALRWDGARTLDTLHLNFKETDLVGFNSNQVVVFLEKLQSYPPLPSNLVLHLGKLYKLANSSNAEIRLRYYGVTLADSSSAAAKQLAVEAVKWVIGDDGTGVVKGRMKFCRPVLRAVSKVDGKLTRSNWERAKAQFHPIARKLIEKDIGIAPGKA</sequence>
<dbReference type="InterPro" id="IPR042097">
    <property type="entry name" value="Aminopeptidase_N-like_N_sf"/>
</dbReference>
<evidence type="ECO:0000256" key="3">
    <source>
        <dbReference type="ARBA" id="ARBA00022490"/>
    </source>
</evidence>
<dbReference type="InterPro" id="IPR016024">
    <property type="entry name" value="ARM-type_fold"/>
</dbReference>
<dbReference type="InterPro" id="IPR034015">
    <property type="entry name" value="M1_LTA4H"/>
</dbReference>
<keyword evidence="4" id="KW-0645">Protease</keyword>
<dbReference type="PANTHER" id="PTHR45726">
    <property type="entry name" value="LEUKOTRIENE A-4 HYDROLASE"/>
    <property type="match status" value="1"/>
</dbReference>
<dbReference type="InterPro" id="IPR027268">
    <property type="entry name" value="Peptidase_M4/M1_CTD_sf"/>
</dbReference>
<evidence type="ECO:0000256" key="2">
    <source>
        <dbReference type="ARBA" id="ARBA00010136"/>
    </source>
</evidence>
<dbReference type="AlphaFoldDB" id="A0A9W8JTC2"/>
<dbReference type="EMBL" id="JANKHO010001356">
    <property type="protein sequence ID" value="KAJ3501925.1"/>
    <property type="molecule type" value="Genomic_DNA"/>
</dbReference>
<evidence type="ECO:0000256" key="9">
    <source>
        <dbReference type="PIRSR" id="PIRSR634015-1"/>
    </source>
</evidence>
<dbReference type="PRINTS" id="PR00756">
    <property type="entry name" value="ALADIPTASE"/>
</dbReference>